<evidence type="ECO:0000313" key="3">
    <source>
        <dbReference type="Proteomes" id="UP000053748"/>
    </source>
</evidence>
<sequence>MKNKIVDVKNVINACALIENLNNRSAIVPGMGLIHGESGFGKTTALQYLFNQDTTNGVYIRCCANDTPTSVLNRIAKECGLIPAGRAYQTLDDIIECIRRNEFSLFVDEADYVVGSKKIMESFRDIYDNTEQPVVLVGMEEIARRISHRKQLHNRISEWVVFQPADLEDVATFAEELMEIDPQITIHDEVLDHIRAKSRGVVRTILSALSKLERAVNGNPPPDGVVTMQDIQSLDLFMTISRS</sequence>
<dbReference type="RefSeq" id="WP_000791090.1">
    <property type="nucleotide sequence ID" value="NZ_CAWMSS010000002.1"/>
</dbReference>
<dbReference type="GO" id="GO:0016887">
    <property type="term" value="F:ATP hydrolysis activity"/>
    <property type="evidence" value="ECO:0007669"/>
    <property type="project" value="InterPro"/>
</dbReference>
<keyword evidence="2" id="KW-0067">ATP-binding</keyword>
<dbReference type="PANTHER" id="PTHR35894:SF5">
    <property type="entry name" value="MU-LIKE PROPHAGE FLUMU DNA TRANSPOSITION PROTEIN B"/>
    <property type="match status" value="1"/>
</dbReference>
<dbReference type="InterPro" id="IPR049945">
    <property type="entry name" value="AAA_22"/>
</dbReference>
<keyword evidence="3" id="KW-1185">Reference proteome</keyword>
<dbReference type="EMBL" id="LOSJ02000001">
    <property type="protein sequence ID" value="PNM64281.1"/>
    <property type="molecule type" value="Genomic_DNA"/>
</dbReference>
<dbReference type="PANTHER" id="PTHR35894">
    <property type="entry name" value="GENERAL SECRETION PATHWAY PROTEIN A-RELATED"/>
    <property type="match status" value="1"/>
</dbReference>
<feature type="domain" description="ORC1/DEAH AAA+ ATPase" evidence="1">
    <location>
        <begin position="30"/>
        <end position="145"/>
    </location>
</feature>
<proteinExistence type="predicted"/>
<dbReference type="Gene3D" id="3.40.50.300">
    <property type="entry name" value="P-loop containing nucleotide triphosphate hydrolases"/>
    <property type="match status" value="1"/>
</dbReference>
<evidence type="ECO:0000313" key="2">
    <source>
        <dbReference type="EMBL" id="PNM64281.1"/>
    </source>
</evidence>
<dbReference type="Pfam" id="PF13401">
    <property type="entry name" value="AAA_22"/>
    <property type="match status" value="1"/>
</dbReference>
<dbReference type="InterPro" id="IPR027417">
    <property type="entry name" value="P-loop_NTPase"/>
</dbReference>
<dbReference type="Proteomes" id="UP000053748">
    <property type="component" value="Unassembled WGS sequence"/>
</dbReference>
<dbReference type="AlphaFoldDB" id="A0A2J9VKI0"/>
<organism evidence="2 3">
    <name type="scientific">Vibrio mimicus</name>
    <dbReference type="NCBI Taxonomy" id="674"/>
    <lineage>
        <taxon>Bacteria</taxon>
        <taxon>Pseudomonadati</taxon>
        <taxon>Pseudomonadota</taxon>
        <taxon>Gammaproteobacteria</taxon>
        <taxon>Vibrionales</taxon>
        <taxon>Vibrionaceae</taxon>
        <taxon>Vibrio</taxon>
    </lineage>
</organism>
<comment type="caution">
    <text evidence="2">The sequence shown here is derived from an EMBL/GenBank/DDBJ whole genome shotgun (WGS) entry which is preliminary data.</text>
</comment>
<dbReference type="OrthoDB" id="9797061at2"/>
<keyword evidence="2" id="KW-0547">Nucleotide-binding</keyword>
<accession>A0A2J9VKI0</accession>
<protein>
    <submittedName>
        <fullName evidence="2">ATP-binding protein</fullName>
    </submittedName>
</protein>
<evidence type="ECO:0000259" key="1">
    <source>
        <dbReference type="Pfam" id="PF13401"/>
    </source>
</evidence>
<dbReference type="InterPro" id="IPR052026">
    <property type="entry name" value="ExeA_AAA_ATPase_DNA-bind"/>
</dbReference>
<gene>
    <name evidence="2" type="ORF">AL544_005055</name>
</gene>
<dbReference type="SUPFAM" id="SSF52540">
    <property type="entry name" value="P-loop containing nucleoside triphosphate hydrolases"/>
    <property type="match status" value="1"/>
</dbReference>
<reference evidence="2" key="1">
    <citation type="submission" date="2017-12" db="EMBL/GenBank/DDBJ databases">
        <title>FDA dAtabase for Regulatory Grade micrObial Sequences (FDA-ARGOS): Supporting development and validation of Infectious Disease Dx tests.</title>
        <authorList>
            <person name="Hoffmann M."/>
            <person name="Allard M."/>
            <person name="Evans P."/>
            <person name="Brown E."/>
            <person name="Tallon L.J."/>
            <person name="Sadzewicz L."/>
            <person name="Sengamalay N."/>
            <person name="Ott S."/>
            <person name="Godinez A."/>
            <person name="Nagaraj S."/>
            <person name="Vavikolanu K."/>
            <person name="Aluvathingal J."/>
            <person name="Nadendla S."/>
            <person name="Hobson J."/>
            <person name="Sichtig H."/>
        </authorList>
    </citation>
    <scope>NUCLEOTIDE SEQUENCE [LARGE SCALE GENOMIC DNA]</scope>
    <source>
        <strain evidence="2">FDAARGOS_113</strain>
    </source>
</reference>
<name>A0A2J9VKI0_VIBMI</name>
<dbReference type="GO" id="GO:0005524">
    <property type="term" value="F:ATP binding"/>
    <property type="evidence" value="ECO:0007669"/>
    <property type="project" value="UniProtKB-KW"/>
</dbReference>